<evidence type="ECO:0000313" key="4">
    <source>
        <dbReference type="Proteomes" id="UP001595821"/>
    </source>
</evidence>
<gene>
    <name evidence="3" type="ORF">ACFOZ7_13270</name>
</gene>
<name>A0ABD5P144_9EURY</name>
<dbReference type="SUPFAM" id="SSF51905">
    <property type="entry name" value="FAD/NAD(P)-binding domain"/>
    <property type="match status" value="1"/>
</dbReference>
<dbReference type="AlphaFoldDB" id="A0ABD5P144"/>
<dbReference type="RefSeq" id="WP_246976654.1">
    <property type="nucleotide sequence ID" value="NZ_CP095398.1"/>
</dbReference>
<keyword evidence="1 3" id="KW-0560">Oxidoreductase</keyword>
<accession>A0ABD5P144</accession>
<dbReference type="PANTHER" id="PTHR13847">
    <property type="entry name" value="SARCOSINE DEHYDROGENASE-RELATED"/>
    <property type="match status" value="1"/>
</dbReference>
<dbReference type="InterPro" id="IPR036188">
    <property type="entry name" value="FAD/NAD-bd_sf"/>
</dbReference>
<dbReference type="InterPro" id="IPR006076">
    <property type="entry name" value="FAD-dep_OxRdtase"/>
</dbReference>
<dbReference type="Proteomes" id="UP001595821">
    <property type="component" value="Unassembled WGS sequence"/>
</dbReference>
<dbReference type="Pfam" id="PF01266">
    <property type="entry name" value="DAO"/>
    <property type="match status" value="1"/>
</dbReference>
<dbReference type="GeneID" id="71856103"/>
<feature type="domain" description="FAD dependent oxidoreductase" evidence="2">
    <location>
        <begin position="2"/>
        <end position="352"/>
    </location>
</feature>
<reference evidence="3 4" key="1">
    <citation type="journal article" date="2014" name="Int. J. Syst. Evol. Microbiol.">
        <title>Complete genome sequence of Corynebacterium casei LMG S-19264T (=DSM 44701T), isolated from a smear-ripened cheese.</title>
        <authorList>
            <consortium name="US DOE Joint Genome Institute (JGI-PGF)"/>
            <person name="Walter F."/>
            <person name="Albersmeier A."/>
            <person name="Kalinowski J."/>
            <person name="Ruckert C."/>
        </authorList>
    </citation>
    <scope>NUCLEOTIDE SEQUENCE [LARGE SCALE GENOMIC DNA]</scope>
    <source>
        <strain evidence="3 4">IBRC-M 10912</strain>
    </source>
</reference>
<protein>
    <submittedName>
        <fullName evidence="3">NAD(P)/FAD-dependent oxidoreductase</fullName>
        <ecNumber evidence="3">1.-.-.-</ecNumber>
    </submittedName>
</protein>
<dbReference type="Gene3D" id="3.50.50.60">
    <property type="entry name" value="FAD/NAD(P)-binding domain"/>
    <property type="match status" value="1"/>
</dbReference>
<evidence type="ECO:0000259" key="2">
    <source>
        <dbReference type="Pfam" id="PF01266"/>
    </source>
</evidence>
<proteinExistence type="predicted"/>
<comment type="caution">
    <text evidence="3">The sequence shown here is derived from an EMBL/GenBank/DDBJ whole genome shotgun (WGS) entry which is preliminary data.</text>
</comment>
<dbReference type="Gene3D" id="3.30.9.10">
    <property type="entry name" value="D-Amino Acid Oxidase, subunit A, domain 2"/>
    <property type="match status" value="1"/>
</dbReference>
<evidence type="ECO:0000256" key="1">
    <source>
        <dbReference type="ARBA" id="ARBA00023002"/>
    </source>
</evidence>
<dbReference type="EC" id="1.-.-.-" evidence="3"/>
<evidence type="ECO:0000313" key="3">
    <source>
        <dbReference type="EMBL" id="MFC4247903.1"/>
    </source>
</evidence>
<dbReference type="GO" id="GO:0016491">
    <property type="term" value="F:oxidoreductase activity"/>
    <property type="evidence" value="ECO:0007669"/>
    <property type="project" value="UniProtKB-KW"/>
</dbReference>
<organism evidence="3 4">
    <name type="scientific">Natribaculum luteum</name>
    <dbReference type="NCBI Taxonomy" id="1586232"/>
    <lineage>
        <taxon>Archaea</taxon>
        <taxon>Methanobacteriati</taxon>
        <taxon>Methanobacteriota</taxon>
        <taxon>Stenosarchaea group</taxon>
        <taxon>Halobacteria</taxon>
        <taxon>Halobacteriales</taxon>
        <taxon>Natrialbaceae</taxon>
        <taxon>Natribaculum</taxon>
    </lineage>
</organism>
<dbReference type="EMBL" id="JBHSDJ010000106">
    <property type="protein sequence ID" value="MFC4247903.1"/>
    <property type="molecule type" value="Genomic_DNA"/>
</dbReference>
<dbReference type="PANTHER" id="PTHR13847:SF287">
    <property type="entry name" value="FAD-DEPENDENT OXIDOREDUCTASE DOMAIN-CONTAINING PROTEIN 1"/>
    <property type="match status" value="1"/>
</dbReference>
<sequence length="383" mass="41572">MDVIVIGGGIVGLASAYYLRRRGANVTVFEKKNIGNGSTDRSAGGIRAQFSTPVNVELSRESIDVWTRFEEEFDVDIEYRRSGYLFLARSAKTAQLFEENVEMQNELGVSSRLIDSANLTDYHAELNADEFVAGTYHENDGFADPHLALQGFAQKAQEIGVDVRTSTPVTDIYKRDGAVVGVEADNERVSADFVVNAAGAWAGKIAKLADADLPVVPKRRQILVADPESRLPETDPLTIDLDTGVYFRPEREGAAIVGGQFDDVEDPDQNPNAYSTSTDLDWTATVLERASDVTSAFGPDTKVKRGWAGLYAVTPDHHPIIEETLPGFINAIGFSGHGFQHAPATGQLVTELAFDGATSLADISSLSSERFETGRTIEEHNVA</sequence>